<sequence length="289" mass="33185">MTTKTPLPLQKKKVARVSKKNGMVKIAGKRLDVGWKWKAQKLYPDKQNKPWTVDAYMAAYLGCSDRSEHFKLLFSALVIELYNHAEPYLAAKTYVLQGTDLSKVGTYDDIQKEYLLSNPSNGNGREKRRKLVRGLGKSLLVGYARLEHLTSPTRWQAHGFSRQDYPFKYYAIPAKAIPSWIMSKAEDAEELLPEKDFPCQWQKFWGTKTRRESLEAHLNETLPELKISPSKEEFLLTHDPRSFSLGEQWFDSLREEIELPKILMDVAHIDLLVEGEKNVHVYGGPDAMG</sequence>
<evidence type="ECO:0000313" key="2">
    <source>
        <dbReference type="Proteomes" id="UP000184330"/>
    </source>
</evidence>
<evidence type="ECO:0000313" key="1">
    <source>
        <dbReference type="EMBL" id="CZR57541.1"/>
    </source>
</evidence>
<dbReference type="EMBL" id="FJOG01000010">
    <property type="protein sequence ID" value="CZR57541.1"/>
    <property type="molecule type" value="Genomic_DNA"/>
</dbReference>
<name>A0A1L7WXP1_9HELO</name>
<dbReference type="AlphaFoldDB" id="A0A1L7WXP1"/>
<keyword evidence="2" id="KW-1185">Reference proteome</keyword>
<accession>A0A1L7WXP1</accession>
<gene>
    <name evidence="1" type="ORF">PAC_07430</name>
</gene>
<reference evidence="1 2" key="1">
    <citation type="submission" date="2016-03" db="EMBL/GenBank/DDBJ databases">
        <authorList>
            <person name="Ploux O."/>
        </authorList>
    </citation>
    <scope>NUCLEOTIDE SEQUENCE [LARGE SCALE GENOMIC DNA]</scope>
    <source>
        <strain evidence="1 2">UAMH 11012</strain>
    </source>
</reference>
<proteinExistence type="predicted"/>
<protein>
    <submittedName>
        <fullName evidence="1">Uncharacterized protein</fullName>
    </submittedName>
</protein>
<organism evidence="1 2">
    <name type="scientific">Phialocephala subalpina</name>
    <dbReference type="NCBI Taxonomy" id="576137"/>
    <lineage>
        <taxon>Eukaryota</taxon>
        <taxon>Fungi</taxon>
        <taxon>Dikarya</taxon>
        <taxon>Ascomycota</taxon>
        <taxon>Pezizomycotina</taxon>
        <taxon>Leotiomycetes</taxon>
        <taxon>Helotiales</taxon>
        <taxon>Mollisiaceae</taxon>
        <taxon>Phialocephala</taxon>
        <taxon>Phialocephala fortinii species complex</taxon>
    </lineage>
</organism>
<dbReference type="Proteomes" id="UP000184330">
    <property type="component" value="Unassembled WGS sequence"/>
</dbReference>